<keyword evidence="5" id="KW-1185">Reference proteome</keyword>
<reference evidence="4" key="1">
    <citation type="submission" date="2025-08" db="UniProtKB">
        <authorList>
            <consortium name="Ensembl"/>
        </authorList>
    </citation>
    <scope>IDENTIFICATION</scope>
</reference>
<dbReference type="FunFam" id="1.20.58.900:FF:000001">
    <property type="entry name" value="RUN and FYVE domain containing 2"/>
    <property type="match status" value="1"/>
</dbReference>
<dbReference type="Proteomes" id="UP000694388">
    <property type="component" value="Unplaced"/>
</dbReference>
<feature type="compositionally biased region" description="Polar residues" evidence="2">
    <location>
        <begin position="1"/>
        <end position="11"/>
    </location>
</feature>
<accession>A0A8C4NF52</accession>
<dbReference type="GeneTree" id="ENSGT00940000156035"/>
<proteinExistence type="predicted"/>
<dbReference type="PANTHER" id="PTHR45956:SF6">
    <property type="entry name" value="RUN DOMAIN-CONTAINING PROTEIN"/>
    <property type="match status" value="1"/>
</dbReference>
<reference evidence="4" key="2">
    <citation type="submission" date="2025-09" db="UniProtKB">
        <authorList>
            <consortium name="Ensembl"/>
        </authorList>
    </citation>
    <scope>IDENTIFICATION</scope>
</reference>
<dbReference type="Ensembl" id="ENSEBUT00000006175.1">
    <property type="protein sequence ID" value="ENSEBUP00000005732.1"/>
    <property type="gene ID" value="ENSEBUG00000003874.1"/>
</dbReference>
<evidence type="ECO:0000313" key="4">
    <source>
        <dbReference type="Ensembl" id="ENSEBUP00000005732.1"/>
    </source>
</evidence>
<evidence type="ECO:0000259" key="3">
    <source>
        <dbReference type="PROSITE" id="PS50826"/>
    </source>
</evidence>
<dbReference type="PANTHER" id="PTHR45956">
    <property type="entry name" value="RUN AND FYVE DOMAIN-CONTAINING PROTEIN 2-LIKE PROTEIN"/>
    <property type="match status" value="1"/>
</dbReference>
<name>A0A8C4NF52_EPTBU</name>
<feature type="region of interest" description="Disordered" evidence="2">
    <location>
        <begin position="1"/>
        <end position="45"/>
    </location>
</feature>
<sequence>MALSGASTGRACNQAEGDMAAVPGSGGEGQVPVGERQPPGSSLEGGACADACSTSHAHETIYLCNFRVSVDGEWLCLRELNDISLLPECPSPHLESVRRPEGVSNGASPSRFRYCEEPLDPIAQERVKLMNLAKLSIKVLIEKALNLGRSLESDFPPLQHFFVILEHCLKHGLKVRKSFLGQSKTFWGPLELVEKLCPESSEIAASVRDLPGLKTPQGRARAWLRLALMQKKLSDYFKALLAHRSLLSEFYEPTALMMEEEGLLIAGLLVGLNMIDANLCIKGEDLDSEVAVLDYSLLLKDAPPNAKPEESKESTAAILDQKNYVEELNRNLK</sequence>
<protein>
    <submittedName>
        <fullName evidence="4">RUN and FYVE domain containing 3</fullName>
    </submittedName>
</protein>
<feature type="domain" description="RUN" evidence="3">
    <location>
        <begin position="152"/>
        <end position="284"/>
    </location>
</feature>
<dbReference type="SUPFAM" id="SSF140741">
    <property type="entry name" value="RUN domain-like"/>
    <property type="match status" value="1"/>
</dbReference>
<dbReference type="InterPro" id="IPR037213">
    <property type="entry name" value="Run_dom_sf"/>
</dbReference>
<dbReference type="Gene3D" id="1.20.58.900">
    <property type="match status" value="1"/>
</dbReference>
<organism evidence="4 5">
    <name type="scientific">Eptatretus burgeri</name>
    <name type="common">Inshore hagfish</name>
    <dbReference type="NCBI Taxonomy" id="7764"/>
    <lineage>
        <taxon>Eukaryota</taxon>
        <taxon>Metazoa</taxon>
        <taxon>Chordata</taxon>
        <taxon>Craniata</taxon>
        <taxon>Vertebrata</taxon>
        <taxon>Cyclostomata</taxon>
        <taxon>Myxini</taxon>
        <taxon>Myxiniformes</taxon>
        <taxon>Myxinidae</taxon>
        <taxon>Eptatretinae</taxon>
        <taxon>Eptatretus</taxon>
    </lineage>
</organism>
<dbReference type="AlphaFoldDB" id="A0A8C4NF52"/>
<dbReference type="SMART" id="SM00593">
    <property type="entry name" value="RUN"/>
    <property type="match status" value="1"/>
</dbReference>
<evidence type="ECO:0000256" key="1">
    <source>
        <dbReference type="ARBA" id="ARBA00023054"/>
    </source>
</evidence>
<evidence type="ECO:0000256" key="2">
    <source>
        <dbReference type="SAM" id="MobiDB-lite"/>
    </source>
</evidence>
<keyword evidence="1" id="KW-0175">Coiled coil</keyword>
<dbReference type="Pfam" id="PF02759">
    <property type="entry name" value="RUN"/>
    <property type="match status" value="1"/>
</dbReference>
<dbReference type="GO" id="GO:0005737">
    <property type="term" value="C:cytoplasm"/>
    <property type="evidence" value="ECO:0007669"/>
    <property type="project" value="TreeGrafter"/>
</dbReference>
<evidence type="ECO:0000313" key="5">
    <source>
        <dbReference type="Proteomes" id="UP000694388"/>
    </source>
</evidence>
<dbReference type="InterPro" id="IPR004012">
    <property type="entry name" value="Run_dom"/>
</dbReference>
<dbReference type="PROSITE" id="PS50826">
    <property type="entry name" value="RUN"/>
    <property type="match status" value="1"/>
</dbReference>
<dbReference type="InterPro" id="IPR047335">
    <property type="entry name" value="RUFY1-3"/>
</dbReference>